<evidence type="ECO:0000313" key="3">
    <source>
        <dbReference type="Proteomes" id="UP000294543"/>
    </source>
</evidence>
<organism evidence="2 3">
    <name type="scientific">Nonomuraea diastatica</name>
    <dbReference type="NCBI Taxonomy" id="1848329"/>
    <lineage>
        <taxon>Bacteria</taxon>
        <taxon>Bacillati</taxon>
        <taxon>Actinomycetota</taxon>
        <taxon>Actinomycetes</taxon>
        <taxon>Streptosporangiales</taxon>
        <taxon>Streptosporangiaceae</taxon>
        <taxon>Nonomuraea</taxon>
    </lineage>
</organism>
<evidence type="ECO:0000313" key="2">
    <source>
        <dbReference type="EMBL" id="TDD19164.1"/>
    </source>
</evidence>
<reference evidence="2 3" key="1">
    <citation type="submission" date="2019-03" db="EMBL/GenBank/DDBJ databases">
        <title>Draft genome sequences of novel Actinobacteria.</title>
        <authorList>
            <person name="Sahin N."/>
            <person name="Ay H."/>
            <person name="Saygin H."/>
        </authorList>
    </citation>
    <scope>NUCLEOTIDE SEQUENCE [LARGE SCALE GENOMIC DNA]</scope>
    <source>
        <strain evidence="2 3">KC712</strain>
    </source>
</reference>
<feature type="compositionally biased region" description="Basic and acidic residues" evidence="1">
    <location>
        <begin position="43"/>
        <end position="55"/>
    </location>
</feature>
<evidence type="ECO:0000256" key="1">
    <source>
        <dbReference type="SAM" id="MobiDB-lite"/>
    </source>
</evidence>
<dbReference type="EMBL" id="SMKP01000061">
    <property type="protein sequence ID" value="TDD19164.1"/>
    <property type="molecule type" value="Genomic_DNA"/>
</dbReference>
<dbReference type="RefSeq" id="WP_132510901.1">
    <property type="nucleotide sequence ID" value="NZ_SMKP01000061.1"/>
</dbReference>
<name>A0A4R4WPI3_9ACTN</name>
<feature type="region of interest" description="Disordered" evidence="1">
    <location>
        <begin position="40"/>
        <end position="69"/>
    </location>
</feature>
<proteinExistence type="predicted"/>
<keyword evidence="3" id="KW-1185">Reference proteome</keyword>
<accession>A0A4R4WPI3</accession>
<dbReference type="Proteomes" id="UP000294543">
    <property type="component" value="Unassembled WGS sequence"/>
</dbReference>
<sequence length="82" mass="8597">MRLGAGRLGLLDSGGLVLDGVTGGFFRDFLGLHCGAPGAGLHRQRDDDASDHDDGAAAQQRPKQEIRCDHGIPCPGAFSRVL</sequence>
<protein>
    <submittedName>
        <fullName evidence="2">Uncharacterized protein</fullName>
    </submittedName>
</protein>
<dbReference type="AlphaFoldDB" id="A0A4R4WPI3"/>
<gene>
    <name evidence="2" type="ORF">E1294_21770</name>
</gene>
<comment type="caution">
    <text evidence="2">The sequence shown here is derived from an EMBL/GenBank/DDBJ whole genome shotgun (WGS) entry which is preliminary data.</text>
</comment>